<feature type="transmembrane region" description="Helical" evidence="1">
    <location>
        <begin position="146"/>
        <end position="167"/>
    </location>
</feature>
<gene>
    <name evidence="2" type="ORF">ISS97_10905</name>
</gene>
<sequence>MTPASHPPVRHRWRLRDVLRKLHLWLGLSIGLLFAVLALSGTVLAYQTELLKWRHPELTQHALPTAEQQAAVLQHIHETRWPLPLRSVDLPDADLPVWQLFLDGQTRVYLDPIDGRQLLLRSPDNDCVLWLRYLHTHLLGGKTGELWLGVIGIVELSLLLIGLVLWWPRKGHWRHAVHMYAQPPIRRWRSWHQSVGAIAFPLLLLSTLTGVTLIYKDTTRAALSSLFGGKQAPSKLPTLTPRDAPVQWLPALVAAQAALPQAELNRITLPSAKNAALIIRARGPEEWNVVGRSVVVVDPYTASVMAVQDAQQQGRGNRWSDNIYPLHAGAVGGSTWQFVIAIVGVLPAFFAVTGFLFWWTRTRHRKHAQRASG</sequence>
<dbReference type="PANTHER" id="PTHR34219:SF3">
    <property type="entry name" value="BLL7967 PROTEIN"/>
    <property type="match status" value="1"/>
</dbReference>
<name>A0ABW8K4E7_9GAMM</name>
<evidence type="ECO:0000313" key="3">
    <source>
        <dbReference type="Proteomes" id="UP001620408"/>
    </source>
</evidence>
<keyword evidence="1" id="KW-1133">Transmembrane helix</keyword>
<dbReference type="EMBL" id="JADIKD010000010">
    <property type="protein sequence ID" value="MFK2917770.1"/>
    <property type="molecule type" value="Genomic_DNA"/>
</dbReference>
<proteinExistence type="predicted"/>
<protein>
    <submittedName>
        <fullName evidence="2">PepSY domain-containing protein</fullName>
    </submittedName>
</protein>
<keyword evidence="1" id="KW-0812">Transmembrane</keyword>
<comment type="caution">
    <text evidence="2">The sequence shown here is derived from an EMBL/GenBank/DDBJ whole genome shotgun (WGS) entry which is preliminary data.</text>
</comment>
<dbReference type="PANTHER" id="PTHR34219">
    <property type="entry name" value="IRON-REGULATED INNER MEMBRANE PROTEIN-RELATED"/>
    <property type="match status" value="1"/>
</dbReference>
<evidence type="ECO:0000256" key="1">
    <source>
        <dbReference type="SAM" id="Phobius"/>
    </source>
</evidence>
<reference evidence="2 3" key="1">
    <citation type="submission" date="2020-10" db="EMBL/GenBank/DDBJ databases">
        <title>Phylogeny of dyella-like bacteria.</title>
        <authorList>
            <person name="Fu J."/>
        </authorList>
    </citation>
    <scope>NUCLEOTIDE SEQUENCE [LARGE SCALE GENOMIC DNA]</scope>
    <source>
        <strain evidence="2 3">BB4</strain>
    </source>
</reference>
<accession>A0ABW8K4E7</accession>
<dbReference type="InterPro" id="IPR005625">
    <property type="entry name" value="PepSY-ass_TM"/>
</dbReference>
<keyword evidence="1" id="KW-0472">Membrane</keyword>
<dbReference type="Pfam" id="PF03929">
    <property type="entry name" value="PepSY_TM"/>
    <property type="match status" value="1"/>
</dbReference>
<keyword evidence="3" id="KW-1185">Reference proteome</keyword>
<organism evidence="2 3">
    <name type="scientific">Dyella koreensis</name>
    <dbReference type="NCBI Taxonomy" id="311235"/>
    <lineage>
        <taxon>Bacteria</taxon>
        <taxon>Pseudomonadati</taxon>
        <taxon>Pseudomonadota</taxon>
        <taxon>Gammaproteobacteria</taxon>
        <taxon>Lysobacterales</taxon>
        <taxon>Rhodanobacteraceae</taxon>
        <taxon>Dyella</taxon>
    </lineage>
</organism>
<dbReference type="Proteomes" id="UP001620408">
    <property type="component" value="Unassembled WGS sequence"/>
</dbReference>
<feature type="transmembrane region" description="Helical" evidence="1">
    <location>
        <begin position="336"/>
        <end position="360"/>
    </location>
</feature>
<feature type="transmembrane region" description="Helical" evidence="1">
    <location>
        <begin position="22"/>
        <end position="46"/>
    </location>
</feature>
<feature type="transmembrane region" description="Helical" evidence="1">
    <location>
        <begin position="195"/>
        <end position="215"/>
    </location>
</feature>
<dbReference type="RefSeq" id="WP_379986664.1">
    <property type="nucleotide sequence ID" value="NZ_JADIKD010000010.1"/>
</dbReference>
<evidence type="ECO:0000313" key="2">
    <source>
        <dbReference type="EMBL" id="MFK2917770.1"/>
    </source>
</evidence>